<name>A0ABW0VXW0_9BACL</name>
<sequence length="104" mass="11616">MLVMRGREIRFSFLKPGETSRNEGFPGAGIIIAESEFIVAGHGFSVEFQAKPGHPPYVAYLSIDEGEFENGAWKIRANPSLRLAVSFLRVRSIRLVEVQQIIIV</sequence>
<evidence type="ECO:0000259" key="1">
    <source>
        <dbReference type="Pfam" id="PF18120"/>
    </source>
</evidence>
<dbReference type="Pfam" id="PF18120">
    <property type="entry name" value="DUF5597"/>
    <property type="match status" value="1"/>
</dbReference>
<dbReference type="Gene3D" id="2.60.220.20">
    <property type="entry name" value="putative beta-Galactosidase from caulobacter crescentus"/>
    <property type="match status" value="1"/>
</dbReference>
<comment type="caution">
    <text evidence="2">The sequence shown here is derived from an EMBL/GenBank/DDBJ whole genome shotgun (WGS) entry which is preliminary data.</text>
</comment>
<evidence type="ECO:0000313" key="3">
    <source>
        <dbReference type="Proteomes" id="UP001596047"/>
    </source>
</evidence>
<evidence type="ECO:0000313" key="2">
    <source>
        <dbReference type="EMBL" id="MFC5650698.1"/>
    </source>
</evidence>
<proteinExistence type="predicted"/>
<dbReference type="Proteomes" id="UP001596047">
    <property type="component" value="Unassembled WGS sequence"/>
</dbReference>
<feature type="domain" description="DUF5597" evidence="1">
    <location>
        <begin position="6"/>
        <end position="75"/>
    </location>
</feature>
<dbReference type="InterPro" id="IPR040719">
    <property type="entry name" value="DUF5597"/>
</dbReference>
<reference evidence="3" key="1">
    <citation type="journal article" date="2019" name="Int. J. Syst. Evol. Microbiol.">
        <title>The Global Catalogue of Microorganisms (GCM) 10K type strain sequencing project: providing services to taxonomists for standard genome sequencing and annotation.</title>
        <authorList>
            <consortium name="The Broad Institute Genomics Platform"/>
            <consortium name="The Broad Institute Genome Sequencing Center for Infectious Disease"/>
            <person name="Wu L."/>
            <person name="Ma J."/>
        </authorList>
    </citation>
    <scope>NUCLEOTIDE SEQUENCE [LARGE SCALE GENOMIC DNA]</scope>
    <source>
        <strain evidence="3">CGMCC 1.3240</strain>
    </source>
</reference>
<gene>
    <name evidence="2" type="ORF">ACFPYJ_16510</name>
</gene>
<accession>A0ABW0VXW0</accession>
<dbReference type="RefSeq" id="WP_379189275.1">
    <property type="nucleotide sequence ID" value="NZ_JBHSOW010000060.1"/>
</dbReference>
<keyword evidence="3" id="KW-1185">Reference proteome</keyword>
<dbReference type="EMBL" id="JBHSOW010000060">
    <property type="protein sequence ID" value="MFC5650698.1"/>
    <property type="molecule type" value="Genomic_DNA"/>
</dbReference>
<organism evidence="2 3">
    <name type="scientific">Paenibacillus solisilvae</name>
    <dbReference type="NCBI Taxonomy" id="2486751"/>
    <lineage>
        <taxon>Bacteria</taxon>
        <taxon>Bacillati</taxon>
        <taxon>Bacillota</taxon>
        <taxon>Bacilli</taxon>
        <taxon>Bacillales</taxon>
        <taxon>Paenibacillaceae</taxon>
        <taxon>Paenibacillus</taxon>
    </lineage>
</organism>
<protein>
    <submittedName>
        <fullName evidence="2">DUF5597 domain-containing protein</fullName>
    </submittedName>
</protein>